<dbReference type="EMBL" id="JAETXX010000005">
    <property type="protein sequence ID" value="MCF8715153.1"/>
    <property type="molecule type" value="Genomic_DNA"/>
</dbReference>
<dbReference type="Gene3D" id="3.50.70.20">
    <property type="entry name" value="Cytochrome P460"/>
    <property type="match status" value="1"/>
</dbReference>
<dbReference type="Pfam" id="PF16694">
    <property type="entry name" value="Cytochrome_P460"/>
    <property type="match status" value="1"/>
</dbReference>
<feature type="chain" id="PRO_5047528585" evidence="1">
    <location>
        <begin position="23"/>
        <end position="212"/>
    </location>
</feature>
<evidence type="ECO:0000259" key="2">
    <source>
        <dbReference type="Pfam" id="PF16694"/>
    </source>
</evidence>
<protein>
    <submittedName>
        <fullName evidence="3">Cytochrome P460 family protein</fullName>
    </submittedName>
</protein>
<comment type="caution">
    <text evidence="3">The sequence shown here is derived from an EMBL/GenBank/DDBJ whole genome shotgun (WGS) entry which is preliminary data.</text>
</comment>
<dbReference type="InterPro" id="IPR038142">
    <property type="entry name" value="Cytochrome_P460_sp"/>
</dbReference>
<keyword evidence="1" id="KW-0732">Signal</keyword>
<dbReference type="Proteomes" id="UP000829517">
    <property type="component" value="Unassembled WGS sequence"/>
</dbReference>
<dbReference type="CDD" id="cd20751">
    <property type="entry name" value="cyt_P460_Ne-like"/>
    <property type="match status" value="1"/>
</dbReference>
<feature type="domain" description="Cytochrome P460" evidence="2">
    <location>
        <begin position="55"/>
        <end position="191"/>
    </location>
</feature>
<feature type="signal peptide" evidence="1">
    <location>
        <begin position="1"/>
        <end position="22"/>
    </location>
</feature>
<accession>A0ABS9J484</accession>
<sequence length="212" mass="23935">MRKLITKGAIALGATVVFGLFAFTSENDSEYTTAEPLYKEKMEFNSNGELMRPSPDLYTSWIFVGSNVAPAELNTGNPTLFPGFHNTYMPPSDFEHFKKTGKFREGTQFIQVNVLTKRELNSGVGYSAGEIHTIKASVKSKKRFPDKPGNWGYFKWNDKHTNPPVASSKVQPTAKCNQCHVAFASDTDYVFLQNYPMLRLYDPNKKVDRTKI</sequence>
<proteinExistence type="predicted"/>
<reference evidence="3 4" key="1">
    <citation type="submission" date="2021-01" db="EMBL/GenBank/DDBJ databases">
        <title>Genome sequencing of Joostella atrarenae M1-2 (= KCTC 23194).</title>
        <authorList>
            <person name="Zakaria M.R."/>
            <person name="Lam M.Q."/>
            <person name="Chong C.S."/>
        </authorList>
    </citation>
    <scope>NUCLEOTIDE SEQUENCE [LARGE SCALE GENOMIC DNA]</scope>
    <source>
        <strain evidence="3 4">M1-2</strain>
    </source>
</reference>
<evidence type="ECO:0000313" key="3">
    <source>
        <dbReference type="EMBL" id="MCF8715153.1"/>
    </source>
</evidence>
<keyword evidence="4" id="KW-1185">Reference proteome</keyword>
<organism evidence="3 4">
    <name type="scientific">Joostella atrarenae</name>
    <dbReference type="NCBI Taxonomy" id="679257"/>
    <lineage>
        <taxon>Bacteria</taxon>
        <taxon>Pseudomonadati</taxon>
        <taxon>Bacteroidota</taxon>
        <taxon>Flavobacteriia</taxon>
        <taxon>Flavobacteriales</taxon>
        <taxon>Flavobacteriaceae</taxon>
        <taxon>Joostella</taxon>
    </lineage>
</organism>
<gene>
    <name evidence="3" type="ORF">JM658_09980</name>
</gene>
<name>A0ABS9J484_9FLAO</name>
<dbReference type="InterPro" id="IPR032033">
    <property type="entry name" value="Cytochrome_P460"/>
</dbReference>
<dbReference type="RefSeq" id="WP_236959119.1">
    <property type="nucleotide sequence ID" value="NZ_JAETXX010000005.1"/>
</dbReference>
<evidence type="ECO:0000313" key="4">
    <source>
        <dbReference type="Proteomes" id="UP000829517"/>
    </source>
</evidence>
<evidence type="ECO:0000256" key="1">
    <source>
        <dbReference type="SAM" id="SignalP"/>
    </source>
</evidence>